<sequence length="67" mass="7613">MRVIFTYAVSGFKNILGKSETFYSDDLVFIFGRHGNNVKIYRRRDNSSTVVVGMISGYFASSGNRKH</sequence>
<reference evidence="1" key="1">
    <citation type="submission" date="2019-08" db="EMBL/GenBank/DDBJ databases">
        <authorList>
            <person name="Kucharzyk K."/>
            <person name="Murdoch R.W."/>
            <person name="Higgins S."/>
            <person name="Loffler F."/>
        </authorList>
    </citation>
    <scope>NUCLEOTIDE SEQUENCE</scope>
</reference>
<dbReference type="EMBL" id="VSSQ01007259">
    <property type="protein sequence ID" value="MPM35350.1"/>
    <property type="molecule type" value="Genomic_DNA"/>
</dbReference>
<gene>
    <name evidence="1" type="ORF">SDC9_81941</name>
</gene>
<proteinExistence type="predicted"/>
<accession>A0A644Z390</accession>
<dbReference type="AlphaFoldDB" id="A0A644Z390"/>
<name>A0A644Z390_9ZZZZ</name>
<protein>
    <submittedName>
        <fullName evidence="1">Uncharacterized protein</fullName>
    </submittedName>
</protein>
<evidence type="ECO:0000313" key="1">
    <source>
        <dbReference type="EMBL" id="MPM35350.1"/>
    </source>
</evidence>
<organism evidence="1">
    <name type="scientific">bioreactor metagenome</name>
    <dbReference type="NCBI Taxonomy" id="1076179"/>
    <lineage>
        <taxon>unclassified sequences</taxon>
        <taxon>metagenomes</taxon>
        <taxon>ecological metagenomes</taxon>
    </lineage>
</organism>
<comment type="caution">
    <text evidence="1">The sequence shown here is derived from an EMBL/GenBank/DDBJ whole genome shotgun (WGS) entry which is preliminary data.</text>
</comment>